<evidence type="ECO:0000313" key="2">
    <source>
        <dbReference type="EMBL" id="ETX14103.1"/>
    </source>
</evidence>
<dbReference type="EMBL" id="JALZ01000014">
    <property type="protein sequence ID" value="ETX14103.1"/>
    <property type="molecule type" value="Genomic_DNA"/>
</dbReference>
<dbReference type="eggNOG" id="COG3453">
    <property type="taxonomic scope" value="Bacteria"/>
</dbReference>
<proteinExistence type="predicted"/>
<dbReference type="STRING" id="1449350.OCH239_05530"/>
<dbReference type="NCBIfam" id="TIGR01244">
    <property type="entry name" value="TIGR01244 family sulfur transferase"/>
    <property type="match status" value="1"/>
</dbReference>
<name>X7EG63_9RHOB</name>
<dbReference type="InterPro" id="IPR029021">
    <property type="entry name" value="Prot-tyrosine_phosphatase-like"/>
</dbReference>
<protein>
    <recommendedName>
        <fullName evidence="1">Beta-lactamase hydrolase-like protein phosphatase-like domain-containing protein</fullName>
    </recommendedName>
</protein>
<accession>X7EG63</accession>
<sequence length="162" mass="16955">MGNAAPAGLDSPAGARYARGMDIRQVTPRYHVSPQISAEEVADIKAAGITRIICNRPDAEVPPTHQADAIRAAAEAAGLEFEVLPLTHQTMTPENIARQVEMVDGASGPVLAYCASGTRCTVIWALGMAGEMPVDRILETASKAGYDLSGLRATLEAKAAQA</sequence>
<evidence type="ECO:0000259" key="1">
    <source>
        <dbReference type="Pfam" id="PF04273"/>
    </source>
</evidence>
<dbReference type="Pfam" id="PF04273">
    <property type="entry name" value="BLH_phosphatase"/>
    <property type="match status" value="1"/>
</dbReference>
<dbReference type="SUPFAM" id="SSF52799">
    <property type="entry name" value="(Phosphotyrosine protein) phosphatases II"/>
    <property type="match status" value="1"/>
</dbReference>
<dbReference type="GO" id="GO:0016787">
    <property type="term" value="F:hydrolase activity"/>
    <property type="evidence" value="ECO:0007669"/>
    <property type="project" value="InterPro"/>
</dbReference>
<dbReference type="InterPro" id="IPR005939">
    <property type="entry name" value="BLH_phosphatase-like"/>
</dbReference>
<dbReference type="Gene3D" id="3.90.190.10">
    <property type="entry name" value="Protein tyrosine phosphatase superfamily"/>
    <property type="match status" value="1"/>
</dbReference>
<dbReference type="CDD" id="cd14503">
    <property type="entry name" value="PTP-bact"/>
    <property type="match status" value="1"/>
</dbReference>
<feature type="domain" description="Beta-lactamase hydrolase-like protein phosphatase-like" evidence="1">
    <location>
        <begin position="22"/>
        <end position="130"/>
    </location>
</feature>
<gene>
    <name evidence="2" type="ORF">OCH239_05530</name>
</gene>
<organism evidence="2 3">
    <name type="scientific">Roseivivax halodurans JCM 10272</name>
    <dbReference type="NCBI Taxonomy" id="1449350"/>
    <lineage>
        <taxon>Bacteria</taxon>
        <taxon>Pseudomonadati</taxon>
        <taxon>Pseudomonadota</taxon>
        <taxon>Alphaproteobacteria</taxon>
        <taxon>Rhodobacterales</taxon>
        <taxon>Roseobacteraceae</taxon>
        <taxon>Roseivivax</taxon>
    </lineage>
</organism>
<comment type="caution">
    <text evidence="2">The sequence shown here is derived from an EMBL/GenBank/DDBJ whole genome shotgun (WGS) entry which is preliminary data.</text>
</comment>
<reference evidence="2 3" key="1">
    <citation type="submission" date="2014-01" db="EMBL/GenBank/DDBJ databases">
        <title>Roseivivax halodurans JCM 10272 Genome Sequencing.</title>
        <authorList>
            <person name="Lai Q."/>
            <person name="Li G."/>
            <person name="Shao Z."/>
        </authorList>
    </citation>
    <scope>NUCLEOTIDE SEQUENCE [LARGE SCALE GENOMIC DNA]</scope>
    <source>
        <strain evidence="2 3">JCM 10272</strain>
    </source>
</reference>
<dbReference type="Proteomes" id="UP000022447">
    <property type="component" value="Unassembled WGS sequence"/>
</dbReference>
<dbReference type="PATRIC" id="fig|1449350.3.peg.2795"/>
<dbReference type="AlphaFoldDB" id="X7EG63"/>
<keyword evidence="3" id="KW-1185">Reference proteome</keyword>
<evidence type="ECO:0000313" key="3">
    <source>
        <dbReference type="Proteomes" id="UP000022447"/>
    </source>
</evidence>